<feature type="domain" description="Peptidase S54 rhomboid" evidence="9">
    <location>
        <begin position="194"/>
        <end position="330"/>
    </location>
</feature>
<feature type="transmembrane region" description="Helical" evidence="8">
    <location>
        <begin position="141"/>
        <end position="173"/>
    </location>
</feature>
<dbReference type="InterPro" id="IPR035952">
    <property type="entry name" value="Rhomboid-like_sf"/>
</dbReference>
<dbReference type="EMBL" id="CP139960">
    <property type="protein sequence ID" value="WQD39079.1"/>
    <property type="molecule type" value="Genomic_DNA"/>
</dbReference>
<evidence type="ECO:0000256" key="6">
    <source>
        <dbReference type="ARBA" id="ARBA00023136"/>
    </source>
</evidence>
<dbReference type="Pfam" id="PF01694">
    <property type="entry name" value="Rhomboid"/>
    <property type="match status" value="1"/>
</dbReference>
<evidence type="ECO:0000256" key="3">
    <source>
        <dbReference type="ARBA" id="ARBA00022692"/>
    </source>
</evidence>
<organism evidence="10 11">
    <name type="scientific">Niabella yanshanensis</name>
    <dbReference type="NCBI Taxonomy" id="577386"/>
    <lineage>
        <taxon>Bacteria</taxon>
        <taxon>Pseudomonadati</taxon>
        <taxon>Bacteroidota</taxon>
        <taxon>Chitinophagia</taxon>
        <taxon>Chitinophagales</taxon>
        <taxon>Chitinophagaceae</taxon>
        <taxon>Niabella</taxon>
    </lineage>
</organism>
<evidence type="ECO:0000256" key="4">
    <source>
        <dbReference type="ARBA" id="ARBA00022801"/>
    </source>
</evidence>
<evidence type="ECO:0000256" key="2">
    <source>
        <dbReference type="ARBA" id="ARBA00009045"/>
    </source>
</evidence>
<evidence type="ECO:0000313" key="11">
    <source>
        <dbReference type="Proteomes" id="UP001325680"/>
    </source>
</evidence>
<dbReference type="PANTHER" id="PTHR43731">
    <property type="entry name" value="RHOMBOID PROTEASE"/>
    <property type="match status" value="1"/>
</dbReference>
<keyword evidence="4 10" id="KW-0378">Hydrolase</keyword>
<dbReference type="InterPro" id="IPR022764">
    <property type="entry name" value="Peptidase_S54_rhomboid_dom"/>
</dbReference>
<feature type="compositionally biased region" description="Polar residues" evidence="7">
    <location>
        <begin position="103"/>
        <end position="117"/>
    </location>
</feature>
<keyword evidence="6 8" id="KW-0472">Membrane</keyword>
<evidence type="ECO:0000259" key="9">
    <source>
        <dbReference type="Pfam" id="PF01694"/>
    </source>
</evidence>
<dbReference type="GO" id="GO:0006508">
    <property type="term" value="P:proteolysis"/>
    <property type="evidence" value="ECO:0007669"/>
    <property type="project" value="UniProtKB-KW"/>
</dbReference>
<accession>A0ABZ0W8S4</accession>
<feature type="transmembrane region" description="Helical" evidence="8">
    <location>
        <begin position="289"/>
        <end position="306"/>
    </location>
</feature>
<keyword evidence="10" id="KW-0645">Protease</keyword>
<name>A0ABZ0W8S4_9BACT</name>
<feature type="transmembrane region" description="Helical" evidence="8">
    <location>
        <begin position="345"/>
        <end position="361"/>
    </location>
</feature>
<evidence type="ECO:0000256" key="8">
    <source>
        <dbReference type="SAM" id="Phobius"/>
    </source>
</evidence>
<dbReference type="Proteomes" id="UP001325680">
    <property type="component" value="Chromosome"/>
</dbReference>
<keyword evidence="3 8" id="KW-0812">Transmembrane</keyword>
<dbReference type="SUPFAM" id="SSF144091">
    <property type="entry name" value="Rhomboid-like"/>
    <property type="match status" value="1"/>
</dbReference>
<feature type="transmembrane region" description="Helical" evidence="8">
    <location>
        <begin position="259"/>
        <end position="277"/>
    </location>
</feature>
<sequence>MTTGSNSSYTEERALGALKPREFISKAREAAAHMSLTIGYAGDNGFTAYTGNGAFSWNGVLNVKVADGRACISSHSTAYETIDSGKNKDLVATFLVQLDALSDNQNNTNQPAGIQQPSEDETMSADEAPTKSQSFKNLLSIFVPAPGFFITPILINLNILVFIGMIAAGVSVLTPDGESLVRWGANFKPVTLEGQWWRLLTNCFVHIGILHLLLNMYALVYIGGLLEPYLGKARFLAAYLLAGIAASVTSLWWHDLTISAGASGAIFGMYGVFLAMLTSDLIEKEARRSLLTSISIFVGYNLLYGLKGGIDNAAHIGGLISGFIIGFGFLPGFRNTEEPSPQWKPIALVSLLVLGVSFGVYKNLPNDLVIYEKGIKEFTDTETFALSVFKLPDDTPREEKLFSLRDEGLNYWNQNLALVKSFDQLHLPEHLLKRNVLLKEYCELRIKSYELMYRAIAEDSPGFDAEIDAVNKKIEAVIERLGDEG</sequence>
<feature type="region of interest" description="Disordered" evidence="7">
    <location>
        <begin position="103"/>
        <end position="127"/>
    </location>
</feature>
<dbReference type="GO" id="GO:0008233">
    <property type="term" value="F:peptidase activity"/>
    <property type="evidence" value="ECO:0007669"/>
    <property type="project" value="UniProtKB-KW"/>
</dbReference>
<dbReference type="PANTHER" id="PTHR43731:SF14">
    <property type="entry name" value="PRESENILIN-ASSOCIATED RHOMBOID-LIKE PROTEIN, MITOCHONDRIAL"/>
    <property type="match status" value="1"/>
</dbReference>
<evidence type="ECO:0000313" key="10">
    <source>
        <dbReference type="EMBL" id="WQD39079.1"/>
    </source>
</evidence>
<keyword evidence="5 8" id="KW-1133">Transmembrane helix</keyword>
<comment type="subcellular location">
    <subcellularLocation>
        <location evidence="1">Membrane</location>
        <topology evidence="1">Multi-pass membrane protein</topology>
    </subcellularLocation>
</comment>
<evidence type="ECO:0000256" key="5">
    <source>
        <dbReference type="ARBA" id="ARBA00022989"/>
    </source>
</evidence>
<protein>
    <submittedName>
        <fullName evidence="10">Rhomboid family intramembrane serine protease</fullName>
        <ecNumber evidence="10">3.4.21.-</ecNumber>
    </submittedName>
</protein>
<proteinExistence type="inferred from homology"/>
<comment type="similarity">
    <text evidence="2">Belongs to the peptidase S54 family.</text>
</comment>
<reference evidence="10 11" key="1">
    <citation type="submission" date="2023-12" db="EMBL/GenBank/DDBJ databases">
        <title>Genome sequencing and assembly of bacterial species from a model synthetic community.</title>
        <authorList>
            <person name="Hogle S.L."/>
        </authorList>
    </citation>
    <scope>NUCLEOTIDE SEQUENCE [LARGE SCALE GENOMIC DNA]</scope>
    <source>
        <strain evidence="10 11">HAMBI_3031</strain>
    </source>
</reference>
<feature type="transmembrane region" description="Helical" evidence="8">
    <location>
        <begin position="199"/>
        <end position="223"/>
    </location>
</feature>
<evidence type="ECO:0000256" key="1">
    <source>
        <dbReference type="ARBA" id="ARBA00004141"/>
    </source>
</evidence>
<dbReference type="Gene3D" id="1.20.1540.10">
    <property type="entry name" value="Rhomboid-like"/>
    <property type="match status" value="1"/>
</dbReference>
<feature type="transmembrane region" description="Helical" evidence="8">
    <location>
        <begin position="312"/>
        <end position="333"/>
    </location>
</feature>
<dbReference type="InterPro" id="IPR050925">
    <property type="entry name" value="Rhomboid_protease_S54"/>
</dbReference>
<dbReference type="EC" id="3.4.21.-" evidence="10"/>
<feature type="transmembrane region" description="Helical" evidence="8">
    <location>
        <begin position="235"/>
        <end position="253"/>
    </location>
</feature>
<dbReference type="RefSeq" id="WP_211316558.1">
    <property type="nucleotide sequence ID" value="NZ_CP139960.1"/>
</dbReference>
<keyword evidence="11" id="KW-1185">Reference proteome</keyword>
<evidence type="ECO:0000256" key="7">
    <source>
        <dbReference type="SAM" id="MobiDB-lite"/>
    </source>
</evidence>
<gene>
    <name evidence="10" type="ORF">U0035_02820</name>
</gene>